<organism evidence="6 7">
    <name type="scientific">Ranatra chinensis</name>
    <dbReference type="NCBI Taxonomy" id="642074"/>
    <lineage>
        <taxon>Eukaryota</taxon>
        <taxon>Metazoa</taxon>
        <taxon>Ecdysozoa</taxon>
        <taxon>Arthropoda</taxon>
        <taxon>Hexapoda</taxon>
        <taxon>Insecta</taxon>
        <taxon>Pterygota</taxon>
        <taxon>Neoptera</taxon>
        <taxon>Paraneoptera</taxon>
        <taxon>Hemiptera</taxon>
        <taxon>Heteroptera</taxon>
        <taxon>Panheteroptera</taxon>
        <taxon>Nepomorpha</taxon>
        <taxon>Nepidae</taxon>
        <taxon>Ranatrinae</taxon>
        <taxon>Ranatra</taxon>
    </lineage>
</organism>
<evidence type="ECO:0000256" key="2">
    <source>
        <dbReference type="ARBA" id="ARBA00016725"/>
    </source>
</evidence>
<reference evidence="6 7" key="1">
    <citation type="submission" date="2024-07" db="EMBL/GenBank/DDBJ databases">
        <title>Chromosome-level genome assembly of the water stick insect Ranatra chinensis (Heteroptera: Nepidae).</title>
        <authorList>
            <person name="Liu X."/>
        </authorList>
    </citation>
    <scope>NUCLEOTIDE SEQUENCE [LARGE SCALE GENOMIC DNA]</scope>
    <source>
        <strain evidence="6">Cailab_2021Rc</strain>
        <tissue evidence="6">Muscle</tissue>
    </source>
</reference>
<evidence type="ECO:0000256" key="4">
    <source>
        <dbReference type="ARBA" id="ARBA00045182"/>
    </source>
</evidence>
<evidence type="ECO:0000313" key="7">
    <source>
        <dbReference type="Proteomes" id="UP001558652"/>
    </source>
</evidence>
<evidence type="ECO:0000313" key="6">
    <source>
        <dbReference type="EMBL" id="KAL1140959.1"/>
    </source>
</evidence>
<dbReference type="PANTHER" id="PTHR18962">
    <property type="entry name" value="COILED-COIL DOMAIN-CONTAINING PROTEIN 39"/>
    <property type="match status" value="1"/>
</dbReference>
<dbReference type="EMBL" id="JBFDAA010000001">
    <property type="protein sequence ID" value="KAL1140959.1"/>
    <property type="molecule type" value="Genomic_DNA"/>
</dbReference>
<evidence type="ECO:0000256" key="1">
    <source>
        <dbReference type="ARBA" id="ARBA00005805"/>
    </source>
</evidence>
<evidence type="ECO:0000256" key="5">
    <source>
        <dbReference type="SAM" id="Coils"/>
    </source>
</evidence>
<comment type="similarity">
    <text evidence="1">Belongs to the CCDC39 family.</text>
</comment>
<keyword evidence="7" id="KW-1185">Reference proteome</keyword>
<dbReference type="AlphaFoldDB" id="A0ABD0Z0G5"/>
<protein>
    <recommendedName>
        <fullName evidence="2">Coiled-coil domain-containing protein 39</fullName>
    </recommendedName>
</protein>
<keyword evidence="3 5" id="KW-0175">Coiled coil</keyword>
<accession>A0ABD0Z0G5</accession>
<gene>
    <name evidence="6" type="ORF">AAG570_000885</name>
</gene>
<name>A0ABD0Z0G5_9HEMI</name>
<comment type="caution">
    <text evidence="6">The sequence shown here is derived from an EMBL/GenBank/DDBJ whole genome shotgun (WGS) entry which is preliminary data.</text>
</comment>
<proteinExistence type="inferred from homology"/>
<dbReference type="InterPro" id="IPR033290">
    <property type="entry name" value="CCDC39"/>
</dbReference>
<sequence>MKERKLEIETQRELLNGKKKTLDENRICLKRTIDHLNTRIGQLEKRYEIVMNLLGKSDDGEQMSVTHFKIRSAQEKHELQEKGDELEAKINKTEEEILAMENTLRLVSLTNDNFKTNLDSVEDDSKSESTWIFFFFFKLLPA</sequence>
<dbReference type="PANTHER" id="PTHR18962:SF0">
    <property type="entry name" value="COILED-COIL DOMAIN-CONTAINING PROTEIN 39"/>
    <property type="match status" value="1"/>
</dbReference>
<dbReference type="Pfam" id="PF24161">
    <property type="entry name" value="CCDC39"/>
    <property type="match status" value="1"/>
</dbReference>
<dbReference type="Proteomes" id="UP001558652">
    <property type="component" value="Unassembled WGS sequence"/>
</dbReference>
<comment type="function">
    <text evidence="4">Required for assembly of dynein regulatory complex (DRC) and inner dynein arm (IDA) complexes, which are responsible for ciliary beat regulation, thereby playing a central role in motility in cilia and flagella. Probably acts together with CCDC40 to form a molecular ruler that determines the 96 nanometer (nm) repeat length and arrangements of components in cilia and flagella. Not required for outer dynein arm complexes assembly.</text>
</comment>
<feature type="coiled-coil region" evidence="5">
    <location>
        <begin position="69"/>
        <end position="103"/>
    </location>
</feature>
<evidence type="ECO:0000256" key="3">
    <source>
        <dbReference type="ARBA" id="ARBA00023054"/>
    </source>
</evidence>